<dbReference type="SUPFAM" id="SSF88659">
    <property type="entry name" value="Sigma3 and sigma4 domains of RNA polymerase sigma factors"/>
    <property type="match status" value="1"/>
</dbReference>
<name>A0A3R9IPP1_STRMT</name>
<gene>
    <name evidence="1" type="ORF">D8847_06560</name>
</gene>
<comment type="caution">
    <text evidence="1">The sequence shown here is derived from an EMBL/GenBank/DDBJ whole genome shotgun (WGS) entry which is preliminary data.</text>
</comment>
<protein>
    <submittedName>
        <fullName evidence="1">Uncharacterized protein</fullName>
    </submittedName>
</protein>
<proteinExistence type="predicted"/>
<organism evidence="1 2">
    <name type="scientific">Streptococcus mitis</name>
    <dbReference type="NCBI Taxonomy" id="28037"/>
    <lineage>
        <taxon>Bacteria</taxon>
        <taxon>Bacillati</taxon>
        <taxon>Bacillota</taxon>
        <taxon>Bacilli</taxon>
        <taxon>Lactobacillales</taxon>
        <taxon>Streptococcaceae</taxon>
        <taxon>Streptococcus</taxon>
        <taxon>Streptococcus mitis group</taxon>
    </lineage>
</organism>
<dbReference type="AlphaFoldDB" id="A0A3R9IPP1"/>
<sequence length="172" mass="20867">MNNIYEEISKKKLNEKLVKSLTPEEQSFWLEWLNESDRHENSYARQCRRKEISLNSKINNGRTNNETTPLDLFIDDSPNPLDFLIQTEDEEFTLAQLPRLKKVLSELDELDRDIILLCHSFEEYEYTYRGETYINYKKLSFREMGRRLNEDYRKIQRKIPKIMSYIKERLTE</sequence>
<dbReference type="Proteomes" id="UP000281657">
    <property type="component" value="Unassembled WGS sequence"/>
</dbReference>
<evidence type="ECO:0000313" key="2">
    <source>
        <dbReference type="Proteomes" id="UP000281657"/>
    </source>
</evidence>
<evidence type="ECO:0000313" key="1">
    <source>
        <dbReference type="EMBL" id="RSI96549.1"/>
    </source>
</evidence>
<dbReference type="GeneID" id="45217830"/>
<accession>A0A3R9IPP1</accession>
<dbReference type="RefSeq" id="WP_001060107.1">
    <property type="nucleotide sequence ID" value="NZ_RJNY01000013.1"/>
</dbReference>
<reference evidence="1 2" key="1">
    <citation type="submission" date="2018-11" db="EMBL/GenBank/DDBJ databases">
        <title>Species Designations Belie Phenotypic and Genotypic Heterogeneity in Oral Streptococci.</title>
        <authorList>
            <person name="Velsko I."/>
        </authorList>
    </citation>
    <scope>NUCLEOTIDE SEQUENCE [LARGE SCALE GENOMIC DNA]</scope>
    <source>
        <strain evidence="1 2">BCC60</strain>
    </source>
</reference>
<dbReference type="EMBL" id="RJNY01000013">
    <property type="protein sequence ID" value="RSI96549.1"/>
    <property type="molecule type" value="Genomic_DNA"/>
</dbReference>
<dbReference type="InterPro" id="IPR013324">
    <property type="entry name" value="RNA_pol_sigma_r3/r4-like"/>
</dbReference>